<feature type="compositionally biased region" description="Polar residues" evidence="1">
    <location>
        <begin position="177"/>
        <end position="193"/>
    </location>
</feature>
<name>A0A7C3PNV3_9CYAN</name>
<dbReference type="InterPro" id="IPR028096">
    <property type="entry name" value="EfeO_Cupredoxin"/>
</dbReference>
<dbReference type="Pfam" id="PF13473">
    <property type="entry name" value="Cupredoxin_1"/>
    <property type="match status" value="1"/>
</dbReference>
<dbReference type="InterPro" id="IPR008972">
    <property type="entry name" value="Cupredoxin"/>
</dbReference>
<accession>A0A7C3PNV3</accession>
<proteinExistence type="predicted"/>
<keyword evidence="2" id="KW-0472">Membrane</keyword>
<feature type="region of interest" description="Disordered" evidence="1">
    <location>
        <begin position="177"/>
        <end position="202"/>
    </location>
</feature>
<dbReference type="SUPFAM" id="SSF49503">
    <property type="entry name" value="Cupredoxins"/>
    <property type="match status" value="1"/>
</dbReference>
<dbReference type="Gene3D" id="2.60.40.420">
    <property type="entry name" value="Cupredoxins - blue copper proteins"/>
    <property type="match status" value="1"/>
</dbReference>
<keyword evidence="2" id="KW-1133">Transmembrane helix</keyword>
<feature type="domain" description="EfeO-type cupredoxin-like" evidence="3">
    <location>
        <begin position="69"/>
        <end position="170"/>
    </location>
</feature>
<organism evidence="4">
    <name type="scientific">Oscillatoriales cyanobacterium SpSt-418</name>
    <dbReference type="NCBI Taxonomy" id="2282169"/>
    <lineage>
        <taxon>Bacteria</taxon>
        <taxon>Bacillati</taxon>
        <taxon>Cyanobacteriota</taxon>
        <taxon>Cyanophyceae</taxon>
        <taxon>Oscillatoriophycideae</taxon>
        <taxon>Oscillatoriales</taxon>
    </lineage>
</organism>
<feature type="transmembrane region" description="Helical" evidence="2">
    <location>
        <begin position="55"/>
        <end position="74"/>
    </location>
</feature>
<protein>
    <submittedName>
        <fullName evidence="4">Cupredoxin domain-containing protein</fullName>
    </submittedName>
</protein>
<dbReference type="EMBL" id="DSRU01000094">
    <property type="protein sequence ID" value="HFM97621.1"/>
    <property type="molecule type" value="Genomic_DNA"/>
</dbReference>
<evidence type="ECO:0000256" key="1">
    <source>
        <dbReference type="SAM" id="MobiDB-lite"/>
    </source>
</evidence>
<gene>
    <name evidence="4" type="ORF">ENR64_07595</name>
</gene>
<dbReference type="AlphaFoldDB" id="A0A7C3PNV3"/>
<sequence>MLKRATFFGTLAGFGFLLGAISGAIAAESKMGEMGHDVPQTKQFQRVEQPLSNKAIVTVSGLGLIGLELWWFLFSKPKSRQATTVGDVQEVTVTVDGGYEPSQIVVQVGQPVRLNFDRKDPSSCLEEVRFPDFHIARELPLNQTTAIEFTPDKPGRYEFTCGMNMFRGVVEVQPAEAQTVQERPISSDQNQPHSTHHSLLET</sequence>
<evidence type="ECO:0000259" key="3">
    <source>
        <dbReference type="Pfam" id="PF13473"/>
    </source>
</evidence>
<comment type="caution">
    <text evidence="4">The sequence shown here is derived from an EMBL/GenBank/DDBJ whole genome shotgun (WGS) entry which is preliminary data.</text>
</comment>
<reference evidence="4" key="1">
    <citation type="journal article" date="2020" name="mSystems">
        <title>Genome- and Community-Level Interaction Insights into Carbon Utilization and Element Cycling Functions of Hydrothermarchaeota in Hydrothermal Sediment.</title>
        <authorList>
            <person name="Zhou Z."/>
            <person name="Liu Y."/>
            <person name="Xu W."/>
            <person name="Pan J."/>
            <person name="Luo Z.H."/>
            <person name="Li M."/>
        </authorList>
    </citation>
    <scope>NUCLEOTIDE SEQUENCE [LARGE SCALE GENOMIC DNA]</scope>
    <source>
        <strain evidence="4">SpSt-418</strain>
    </source>
</reference>
<evidence type="ECO:0000256" key="2">
    <source>
        <dbReference type="SAM" id="Phobius"/>
    </source>
</evidence>
<keyword evidence="2" id="KW-0812">Transmembrane</keyword>
<evidence type="ECO:0000313" key="4">
    <source>
        <dbReference type="EMBL" id="HFM97621.1"/>
    </source>
</evidence>